<sequence length="258" mass="29162">MSLEEGTLIEMIEKFPHLWDKKNPSYKDKIAIENSWKTISEIMSLTVEECQDMWKSIRLKFIRERRLIKNRPSGSGAYSCTWTLYEKLGFLHDVVTTRKTKGNIKKHSETLSTPSDVWEDIIMVDADGEVSQEISNSDNEMSQDPDPQSETELSQEMPSTSKRTLSNITNLPSSSSMKGKQPKKRKSDIPLDQLVETCSSVGKSITNFFKSSPDSNIGKDDYHFGLSVAESISKIKDERKKLGIKAEIFVIISDAIAT</sequence>
<dbReference type="PROSITE" id="PS51029">
    <property type="entry name" value="MADF"/>
    <property type="match status" value="1"/>
</dbReference>
<evidence type="ECO:0000313" key="4">
    <source>
        <dbReference type="Proteomes" id="UP001153737"/>
    </source>
</evidence>
<dbReference type="GO" id="GO:0005667">
    <property type="term" value="C:transcription regulator complex"/>
    <property type="evidence" value="ECO:0007669"/>
    <property type="project" value="TreeGrafter"/>
</dbReference>
<dbReference type="AlphaFoldDB" id="A0A9P0E023"/>
<dbReference type="GO" id="GO:0005634">
    <property type="term" value="C:nucleus"/>
    <property type="evidence" value="ECO:0007669"/>
    <property type="project" value="TreeGrafter"/>
</dbReference>
<keyword evidence="4" id="KW-1185">Reference proteome</keyword>
<proteinExistence type="predicted"/>
<feature type="domain" description="MADF" evidence="2">
    <location>
        <begin position="7"/>
        <end position="96"/>
    </location>
</feature>
<evidence type="ECO:0000313" key="3">
    <source>
        <dbReference type="EMBL" id="CAH1183359.1"/>
    </source>
</evidence>
<feature type="compositionally biased region" description="Polar residues" evidence="1">
    <location>
        <begin position="150"/>
        <end position="178"/>
    </location>
</feature>
<dbReference type="GO" id="GO:0006357">
    <property type="term" value="P:regulation of transcription by RNA polymerase II"/>
    <property type="evidence" value="ECO:0007669"/>
    <property type="project" value="TreeGrafter"/>
</dbReference>
<dbReference type="InterPro" id="IPR006578">
    <property type="entry name" value="MADF-dom"/>
</dbReference>
<dbReference type="SMART" id="SM00595">
    <property type="entry name" value="MADF"/>
    <property type="match status" value="1"/>
</dbReference>
<evidence type="ECO:0000259" key="2">
    <source>
        <dbReference type="PROSITE" id="PS51029"/>
    </source>
</evidence>
<dbReference type="EMBL" id="OU896715">
    <property type="protein sequence ID" value="CAH1183359.1"/>
    <property type="molecule type" value="Genomic_DNA"/>
</dbReference>
<feature type="region of interest" description="Disordered" evidence="1">
    <location>
        <begin position="133"/>
        <end position="191"/>
    </location>
</feature>
<dbReference type="OrthoDB" id="6703957at2759"/>
<dbReference type="PANTHER" id="PTHR12243">
    <property type="entry name" value="MADF DOMAIN TRANSCRIPTION FACTOR"/>
    <property type="match status" value="1"/>
</dbReference>
<gene>
    <name evidence="3" type="ORF">PHAECO_LOCUS12534</name>
</gene>
<dbReference type="InterPro" id="IPR039353">
    <property type="entry name" value="TF_Adf1"/>
</dbReference>
<reference evidence="3" key="1">
    <citation type="submission" date="2022-01" db="EMBL/GenBank/DDBJ databases">
        <authorList>
            <person name="King R."/>
        </authorList>
    </citation>
    <scope>NUCLEOTIDE SEQUENCE</scope>
</reference>
<evidence type="ECO:0000256" key="1">
    <source>
        <dbReference type="SAM" id="MobiDB-lite"/>
    </source>
</evidence>
<name>A0A9P0E023_PHACE</name>
<dbReference type="Proteomes" id="UP001153737">
    <property type="component" value="Chromosome 9"/>
</dbReference>
<accession>A0A9P0E023</accession>
<reference evidence="3" key="2">
    <citation type="submission" date="2022-10" db="EMBL/GenBank/DDBJ databases">
        <authorList>
            <consortium name="ENA_rothamsted_submissions"/>
            <consortium name="culmorum"/>
            <person name="King R."/>
        </authorList>
    </citation>
    <scope>NUCLEOTIDE SEQUENCE</scope>
</reference>
<dbReference type="Pfam" id="PF10545">
    <property type="entry name" value="MADF_DNA_bdg"/>
    <property type="match status" value="1"/>
</dbReference>
<organism evidence="3 4">
    <name type="scientific">Phaedon cochleariae</name>
    <name type="common">Mustard beetle</name>
    <dbReference type="NCBI Taxonomy" id="80249"/>
    <lineage>
        <taxon>Eukaryota</taxon>
        <taxon>Metazoa</taxon>
        <taxon>Ecdysozoa</taxon>
        <taxon>Arthropoda</taxon>
        <taxon>Hexapoda</taxon>
        <taxon>Insecta</taxon>
        <taxon>Pterygota</taxon>
        <taxon>Neoptera</taxon>
        <taxon>Endopterygota</taxon>
        <taxon>Coleoptera</taxon>
        <taxon>Polyphaga</taxon>
        <taxon>Cucujiformia</taxon>
        <taxon>Chrysomeloidea</taxon>
        <taxon>Chrysomelidae</taxon>
        <taxon>Chrysomelinae</taxon>
        <taxon>Chrysomelini</taxon>
        <taxon>Phaedon</taxon>
    </lineage>
</organism>
<protein>
    <recommendedName>
        <fullName evidence="2">MADF domain-containing protein</fullName>
    </recommendedName>
</protein>
<dbReference type="PANTHER" id="PTHR12243:SF67">
    <property type="entry name" value="COREPRESSOR OF PANGOLIN, ISOFORM A-RELATED"/>
    <property type="match status" value="1"/>
</dbReference>